<comment type="caution">
    <text evidence="2">The sequence shown here is derived from an EMBL/GenBank/DDBJ whole genome shotgun (WGS) entry which is preliminary data.</text>
</comment>
<evidence type="ECO:0000313" key="3">
    <source>
        <dbReference type="Proteomes" id="UP001501746"/>
    </source>
</evidence>
<dbReference type="EMBL" id="BAAANK010000002">
    <property type="protein sequence ID" value="GAA1826064.1"/>
    <property type="molecule type" value="Genomic_DNA"/>
</dbReference>
<dbReference type="RefSeq" id="WP_157428977.1">
    <property type="nucleotide sequence ID" value="NZ_BAAANK010000002.1"/>
</dbReference>
<keyword evidence="3" id="KW-1185">Reference proteome</keyword>
<name>A0ABN2MHU1_9MICO</name>
<feature type="transmembrane region" description="Helical" evidence="1">
    <location>
        <begin position="12"/>
        <end position="32"/>
    </location>
</feature>
<evidence type="ECO:0000313" key="2">
    <source>
        <dbReference type="EMBL" id="GAA1826064.1"/>
    </source>
</evidence>
<proteinExistence type="predicted"/>
<sequence length="130" mass="13793">MDPATVTLEPWSPWPLIFPLLVMAGGAVLTFLGQLRSRLWMRDIGTVLLVGGGLTTVLLFAFLSGTWDQTQRADALVELGYTDPTFGGGTGIVGGQPGDIEFNAVLDGEPVSGTLQWQGGDQWKVVESGS</sequence>
<keyword evidence="1" id="KW-1133">Transmembrane helix</keyword>
<keyword evidence="1" id="KW-0812">Transmembrane</keyword>
<accession>A0ABN2MHU1</accession>
<gene>
    <name evidence="2" type="ORF">GCM10009750_06680</name>
</gene>
<dbReference type="Proteomes" id="UP001501746">
    <property type="component" value="Unassembled WGS sequence"/>
</dbReference>
<keyword evidence="1" id="KW-0472">Membrane</keyword>
<evidence type="ECO:0000256" key="1">
    <source>
        <dbReference type="SAM" id="Phobius"/>
    </source>
</evidence>
<organism evidence="2 3">
    <name type="scientific">Agromyces salentinus</name>
    <dbReference type="NCBI Taxonomy" id="269421"/>
    <lineage>
        <taxon>Bacteria</taxon>
        <taxon>Bacillati</taxon>
        <taxon>Actinomycetota</taxon>
        <taxon>Actinomycetes</taxon>
        <taxon>Micrococcales</taxon>
        <taxon>Microbacteriaceae</taxon>
        <taxon>Agromyces</taxon>
    </lineage>
</organism>
<reference evidence="2 3" key="1">
    <citation type="journal article" date="2019" name="Int. J. Syst. Evol. Microbiol.">
        <title>The Global Catalogue of Microorganisms (GCM) 10K type strain sequencing project: providing services to taxonomists for standard genome sequencing and annotation.</title>
        <authorList>
            <consortium name="The Broad Institute Genomics Platform"/>
            <consortium name="The Broad Institute Genome Sequencing Center for Infectious Disease"/>
            <person name="Wu L."/>
            <person name="Ma J."/>
        </authorList>
    </citation>
    <scope>NUCLEOTIDE SEQUENCE [LARGE SCALE GENOMIC DNA]</scope>
    <source>
        <strain evidence="2 3">JCM 14323</strain>
    </source>
</reference>
<feature type="transmembrane region" description="Helical" evidence="1">
    <location>
        <begin position="44"/>
        <end position="63"/>
    </location>
</feature>
<protein>
    <submittedName>
        <fullName evidence="2">Uncharacterized protein</fullName>
    </submittedName>
</protein>